<feature type="domain" description="Zn(2)-C6 fungal-type" evidence="8">
    <location>
        <begin position="19"/>
        <end position="49"/>
    </location>
</feature>
<dbReference type="InterPro" id="IPR036864">
    <property type="entry name" value="Zn2-C6_fun-type_DNA-bd_sf"/>
</dbReference>
<gene>
    <name evidence="9" type="ORF">QBC46DRAFT_114628</name>
</gene>
<evidence type="ECO:0000313" key="10">
    <source>
        <dbReference type="Proteomes" id="UP001303473"/>
    </source>
</evidence>
<comment type="subcellular location">
    <subcellularLocation>
        <location evidence="1">Nucleus</location>
    </subcellularLocation>
</comment>
<dbReference type="PANTHER" id="PTHR37534:SF43">
    <property type="entry name" value="FINGER DOMAIN PROTEIN, PUTATIVE (AFU_ORTHOLOGUE AFUA_1G01850)-RELATED"/>
    <property type="match status" value="1"/>
</dbReference>
<dbReference type="Pfam" id="PF11951">
    <property type="entry name" value="Fungal_trans_2"/>
    <property type="match status" value="1"/>
</dbReference>
<feature type="compositionally biased region" description="Polar residues" evidence="7">
    <location>
        <begin position="73"/>
        <end position="88"/>
    </location>
</feature>
<keyword evidence="3" id="KW-0805">Transcription regulation</keyword>
<comment type="caution">
    <text evidence="9">The sequence shown here is derived from an EMBL/GenBank/DDBJ whole genome shotgun (WGS) entry which is preliminary data.</text>
</comment>
<evidence type="ECO:0000256" key="4">
    <source>
        <dbReference type="ARBA" id="ARBA00023125"/>
    </source>
</evidence>
<name>A0AAN6NGC6_9PEZI</name>
<evidence type="ECO:0000256" key="3">
    <source>
        <dbReference type="ARBA" id="ARBA00023015"/>
    </source>
</evidence>
<organism evidence="9 10">
    <name type="scientific">Diplogelasinospora grovesii</name>
    <dbReference type="NCBI Taxonomy" id="303347"/>
    <lineage>
        <taxon>Eukaryota</taxon>
        <taxon>Fungi</taxon>
        <taxon>Dikarya</taxon>
        <taxon>Ascomycota</taxon>
        <taxon>Pezizomycotina</taxon>
        <taxon>Sordariomycetes</taxon>
        <taxon>Sordariomycetidae</taxon>
        <taxon>Sordariales</taxon>
        <taxon>Diplogelasinosporaceae</taxon>
        <taxon>Diplogelasinospora</taxon>
    </lineage>
</organism>
<dbReference type="PROSITE" id="PS00463">
    <property type="entry name" value="ZN2_CY6_FUNGAL_1"/>
    <property type="match status" value="1"/>
</dbReference>
<evidence type="ECO:0000313" key="9">
    <source>
        <dbReference type="EMBL" id="KAK3945264.1"/>
    </source>
</evidence>
<dbReference type="PROSITE" id="PS50048">
    <property type="entry name" value="ZN2_CY6_FUNGAL_2"/>
    <property type="match status" value="1"/>
</dbReference>
<dbReference type="GO" id="GO:0005634">
    <property type="term" value="C:nucleus"/>
    <property type="evidence" value="ECO:0007669"/>
    <property type="project" value="UniProtKB-SubCell"/>
</dbReference>
<keyword evidence="6" id="KW-0539">Nucleus</keyword>
<protein>
    <submittedName>
        <fullName evidence="9">Fungal-specific transcription factor domain-containing protein</fullName>
    </submittedName>
</protein>
<feature type="region of interest" description="Disordered" evidence="7">
    <location>
        <begin position="63"/>
        <end position="88"/>
    </location>
</feature>
<keyword evidence="5" id="KW-0804">Transcription</keyword>
<dbReference type="GO" id="GO:0008270">
    <property type="term" value="F:zinc ion binding"/>
    <property type="evidence" value="ECO:0007669"/>
    <property type="project" value="InterPro"/>
</dbReference>
<evidence type="ECO:0000259" key="8">
    <source>
        <dbReference type="PROSITE" id="PS50048"/>
    </source>
</evidence>
<dbReference type="GO" id="GO:0000981">
    <property type="term" value="F:DNA-binding transcription factor activity, RNA polymerase II-specific"/>
    <property type="evidence" value="ECO:0007669"/>
    <property type="project" value="InterPro"/>
</dbReference>
<evidence type="ECO:0000256" key="1">
    <source>
        <dbReference type="ARBA" id="ARBA00004123"/>
    </source>
</evidence>
<dbReference type="AlphaFoldDB" id="A0AAN6NGC6"/>
<dbReference type="EMBL" id="MU853755">
    <property type="protein sequence ID" value="KAK3945264.1"/>
    <property type="molecule type" value="Genomic_DNA"/>
</dbReference>
<accession>A0AAN6NGC6</accession>
<evidence type="ECO:0000256" key="7">
    <source>
        <dbReference type="SAM" id="MobiDB-lite"/>
    </source>
</evidence>
<evidence type="ECO:0000256" key="6">
    <source>
        <dbReference type="ARBA" id="ARBA00023242"/>
    </source>
</evidence>
<evidence type="ECO:0000256" key="2">
    <source>
        <dbReference type="ARBA" id="ARBA00022833"/>
    </source>
</evidence>
<dbReference type="Pfam" id="PF00172">
    <property type="entry name" value="Zn_clus"/>
    <property type="match status" value="1"/>
</dbReference>
<keyword evidence="4" id="KW-0238">DNA-binding</keyword>
<dbReference type="InterPro" id="IPR001138">
    <property type="entry name" value="Zn2Cys6_DnaBD"/>
</dbReference>
<feature type="region of interest" description="Disordered" evidence="7">
    <location>
        <begin position="230"/>
        <end position="250"/>
    </location>
</feature>
<dbReference type="GO" id="GO:0045944">
    <property type="term" value="P:positive regulation of transcription by RNA polymerase II"/>
    <property type="evidence" value="ECO:0007669"/>
    <property type="project" value="TreeGrafter"/>
</dbReference>
<reference evidence="10" key="1">
    <citation type="journal article" date="2023" name="Mol. Phylogenet. Evol.">
        <title>Genome-scale phylogeny and comparative genomics of the fungal order Sordariales.</title>
        <authorList>
            <person name="Hensen N."/>
            <person name="Bonometti L."/>
            <person name="Westerberg I."/>
            <person name="Brannstrom I.O."/>
            <person name="Guillou S."/>
            <person name="Cros-Aarteil S."/>
            <person name="Calhoun S."/>
            <person name="Haridas S."/>
            <person name="Kuo A."/>
            <person name="Mondo S."/>
            <person name="Pangilinan J."/>
            <person name="Riley R."/>
            <person name="LaButti K."/>
            <person name="Andreopoulos B."/>
            <person name="Lipzen A."/>
            <person name="Chen C."/>
            <person name="Yan M."/>
            <person name="Daum C."/>
            <person name="Ng V."/>
            <person name="Clum A."/>
            <person name="Steindorff A."/>
            <person name="Ohm R.A."/>
            <person name="Martin F."/>
            <person name="Silar P."/>
            <person name="Natvig D.O."/>
            <person name="Lalanne C."/>
            <person name="Gautier V."/>
            <person name="Ament-Velasquez S.L."/>
            <person name="Kruys A."/>
            <person name="Hutchinson M.I."/>
            <person name="Powell A.J."/>
            <person name="Barry K."/>
            <person name="Miller A.N."/>
            <person name="Grigoriev I.V."/>
            <person name="Debuchy R."/>
            <person name="Gladieux P."/>
            <person name="Hiltunen Thoren M."/>
            <person name="Johannesson H."/>
        </authorList>
    </citation>
    <scope>NUCLEOTIDE SEQUENCE [LARGE SCALE GENOMIC DNA]</scope>
    <source>
        <strain evidence="10">CBS 340.73</strain>
    </source>
</reference>
<dbReference type="Gene3D" id="4.10.240.10">
    <property type="entry name" value="Zn(2)-C6 fungal-type DNA-binding domain"/>
    <property type="match status" value="1"/>
</dbReference>
<dbReference type="SUPFAM" id="SSF57701">
    <property type="entry name" value="Zn2/Cys6 DNA-binding domain"/>
    <property type="match status" value="1"/>
</dbReference>
<dbReference type="PANTHER" id="PTHR37534">
    <property type="entry name" value="TRANSCRIPTIONAL ACTIVATOR PROTEIN UGA3"/>
    <property type="match status" value="1"/>
</dbReference>
<dbReference type="CDD" id="cd00067">
    <property type="entry name" value="GAL4"/>
    <property type="match status" value="1"/>
</dbReference>
<dbReference type="InterPro" id="IPR021858">
    <property type="entry name" value="Fun_TF"/>
</dbReference>
<keyword evidence="2" id="KW-0862">Zinc</keyword>
<dbReference type="GO" id="GO:0000976">
    <property type="term" value="F:transcription cis-regulatory region binding"/>
    <property type="evidence" value="ECO:0007669"/>
    <property type="project" value="TreeGrafter"/>
</dbReference>
<keyword evidence="10" id="KW-1185">Reference proteome</keyword>
<feature type="compositionally biased region" description="Low complexity" evidence="7">
    <location>
        <begin position="234"/>
        <end position="249"/>
    </location>
</feature>
<proteinExistence type="predicted"/>
<dbReference type="Proteomes" id="UP001303473">
    <property type="component" value="Unassembled WGS sequence"/>
</dbReference>
<sequence>MPRPKRPGAPPPKQRSRTGCWICKRKKIKCDETHPTCSNCRKTDEACDYSIRLNWDGRRKKHPADATAKFSPHLQTTPRSASATLGSTPQPGFAVFSIRDHVAQRQQASPESPSLQSLGLVASAQIPRDHVSSVFLPGPSAGGPPGTEDPGIQGHGSFLAYGSGQPPIHSPIHSPDWAGALQFEFYQPPHMRRARYDGEALTLDSFSRLGASNSTSATGSTVATPRFQSVPSMLSMGSPDTPSSSSLPYSEDEYSSVKQENYAFTPSPKLARLSVHSLLPSPAVPSSPWNTGSPELGRGYVWPDTPPETSGLARRYGVDHGLHDPDFDNADDEQPISWASPVITGEFPEAMADADDKDKVPWDPASCERAPRDHDEDLPIVIPIELSPLPPKLRRNDWNMLYFNHFLHHTARVLVPHDDPQSNPFRTILPRMALRNENLMNLLLAYSAAHRARRLKYPEPKMRIALWVQDIMPALHKIVEQAMSSETSISSADIATAIMLASLEIVSPLALGTLPDKAERSIPWQMHLSLAREVLSHRPGGLRRRQSNDPEDQVCAFLWSWFAYLDVLGSLSGGRAYSSGERGQWILDYERDAGGEGCEEDDSGPDQIDCILGFTPRCVSLLAKIAGLANICHDQRIDPETRTVRPGWQPDAETESRALSLRDDVMNSLERPSFPCKHAHSSTNELARWDHHQMAATNEAYHWAALVHLDRRVLGRPSDHVEVQQAVAGVLGCLERIEPGGTAETNLLFPMFTAGCELANEAQRILILERIQTVEGTGMTQVSSARRLMEKVWERGQPWDTLLSTEFIG</sequence>
<dbReference type="SMART" id="SM00066">
    <property type="entry name" value="GAL4"/>
    <property type="match status" value="1"/>
</dbReference>
<evidence type="ECO:0000256" key="5">
    <source>
        <dbReference type="ARBA" id="ARBA00023163"/>
    </source>
</evidence>